<dbReference type="InterPro" id="IPR047523">
    <property type="entry name" value="XPF_nuclease_EME2"/>
</dbReference>
<comment type="similarity">
    <text evidence="2">Belongs to the EME1/MMS4 family.</text>
</comment>
<dbReference type="PANTHER" id="PTHR21077:SF6">
    <property type="entry name" value="CROSSOVER JUNCTION ENDONUCLEASE EME2-RELATED"/>
    <property type="match status" value="1"/>
</dbReference>
<dbReference type="GO" id="GO:0031297">
    <property type="term" value="P:replication fork processing"/>
    <property type="evidence" value="ECO:0007669"/>
    <property type="project" value="TreeGrafter"/>
</dbReference>
<feature type="compositionally biased region" description="Polar residues" evidence="7">
    <location>
        <begin position="77"/>
        <end position="86"/>
    </location>
</feature>
<dbReference type="GO" id="GO:0000712">
    <property type="term" value="P:resolution of meiotic recombination intermediates"/>
    <property type="evidence" value="ECO:0007669"/>
    <property type="project" value="TreeGrafter"/>
</dbReference>
<evidence type="ECO:0000256" key="3">
    <source>
        <dbReference type="ARBA" id="ARBA00022763"/>
    </source>
</evidence>
<dbReference type="GO" id="GO:0006302">
    <property type="term" value="P:double-strand break repair"/>
    <property type="evidence" value="ECO:0007669"/>
    <property type="project" value="TreeGrafter"/>
</dbReference>
<protein>
    <submittedName>
        <fullName evidence="10">Probable crossover junction endonuclease EME2</fullName>
    </submittedName>
</protein>
<dbReference type="Pfam" id="PF21292">
    <property type="entry name" value="EME1-MUS81_C"/>
    <property type="match status" value="1"/>
</dbReference>
<sequence length="475" mass="53831">MEGEKKTVALDGNCQFVKRVITWEISDSEEDSDVKPEPSTAFANYSGVGAQGCPDRQNLEPCMMLHEAKAVPLLTPSTQTVSCNSSPERKKKKQSLEKTKMGRAKREEKKERVHKKEEKVKIKKQIAAEKERRKEVAAALKFLRPEQCMKQMIVSVDSGLLEHLGSDILLDVLGSLDCKYYIEHQIIPHSITWKRKILSSMSGSDGCQEKTAVESEVLLVMQPSHFLRQLFSSMQNPSPDGQQSVPDLTHLFPFHNLEDPSTVSYSMVVIGLDTYQWYNQHHQLSQEAPISGQEKWLEEATLKLGPEHSMTQHQIEEALVVLQLRGNINVLFLETWQDLAQHVSAMTRAIAQRPYKKHQEKQPFSFCAKGKWASGVHISKDGKGLHETWLKQIQQFNRVSPVMAAAIAQAYPSPSLLLQAYRECNTDADRQLLLSDIQIKTEDNKMERRIGPDLSRRVYLFMVSTNPEVVLDLGA</sequence>
<dbReference type="InterPro" id="IPR033310">
    <property type="entry name" value="Mms4/EME1/EME2"/>
</dbReference>
<dbReference type="CDD" id="cd20082">
    <property type="entry name" value="XPF_nuclease_EME2"/>
    <property type="match status" value="1"/>
</dbReference>
<keyword evidence="6" id="KW-0539">Nucleus</keyword>
<evidence type="ECO:0000256" key="5">
    <source>
        <dbReference type="ARBA" id="ARBA00023204"/>
    </source>
</evidence>
<accession>A0A9F2NBN8</accession>
<dbReference type="GO" id="GO:0003677">
    <property type="term" value="F:DNA binding"/>
    <property type="evidence" value="ECO:0007669"/>
    <property type="project" value="InterPro"/>
</dbReference>
<keyword evidence="4" id="KW-0233">DNA recombination</keyword>
<dbReference type="InterPro" id="IPR042530">
    <property type="entry name" value="EME1/EME2_C"/>
</dbReference>
<evidence type="ECO:0000313" key="10">
    <source>
        <dbReference type="RefSeq" id="XP_007426377.1"/>
    </source>
</evidence>
<dbReference type="Gene3D" id="3.40.50.10130">
    <property type="match status" value="1"/>
</dbReference>
<dbReference type="PANTHER" id="PTHR21077">
    <property type="entry name" value="EME1 PROTEIN"/>
    <property type="match status" value="1"/>
</dbReference>
<dbReference type="AlphaFoldDB" id="A0A9F2NBN8"/>
<reference evidence="10" key="1">
    <citation type="submission" date="2025-08" db="UniProtKB">
        <authorList>
            <consortium name="RefSeq"/>
        </authorList>
    </citation>
    <scope>IDENTIFICATION</scope>
    <source>
        <tissue evidence="10">Liver</tissue>
    </source>
</reference>
<keyword evidence="5" id="KW-0234">DNA repair</keyword>
<evidence type="ECO:0000256" key="7">
    <source>
        <dbReference type="SAM" id="MobiDB-lite"/>
    </source>
</evidence>
<dbReference type="GO" id="GO:0008821">
    <property type="term" value="F:crossover junction DNA endonuclease activity"/>
    <property type="evidence" value="ECO:0007669"/>
    <property type="project" value="TreeGrafter"/>
</dbReference>
<dbReference type="InterPro" id="IPR006166">
    <property type="entry name" value="ERCC4_domain"/>
</dbReference>
<dbReference type="GeneID" id="103063955"/>
<dbReference type="RefSeq" id="XP_007426377.1">
    <property type="nucleotide sequence ID" value="XM_007426315.2"/>
</dbReference>
<name>A0A9F2NBN8_PYTBI</name>
<keyword evidence="9" id="KW-1185">Reference proteome</keyword>
<dbReference type="OrthoDB" id="343092at2759"/>
<keyword evidence="10" id="KW-0540">Nuclease</keyword>
<keyword evidence="3" id="KW-0227">DNA damage</keyword>
<feature type="compositionally biased region" description="Basic and acidic residues" evidence="7">
    <location>
        <begin position="94"/>
        <end position="116"/>
    </location>
</feature>
<dbReference type="SMART" id="SM00891">
    <property type="entry name" value="ERCC4"/>
    <property type="match status" value="1"/>
</dbReference>
<organism evidence="9 10">
    <name type="scientific">Python bivittatus</name>
    <name type="common">Burmese python</name>
    <name type="synonym">Python molurus bivittatus</name>
    <dbReference type="NCBI Taxonomy" id="176946"/>
    <lineage>
        <taxon>Eukaryota</taxon>
        <taxon>Metazoa</taxon>
        <taxon>Chordata</taxon>
        <taxon>Craniata</taxon>
        <taxon>Vertebrata</taxon>
        <taxon>Euteleostomi</taxon>
        <taxon>Lepidosauria</taxon>
        <taxon>Squamata</taxon>
        <taxon>Bifurcata</taxon>
        <taxon>Unidentata</taxon>
        <taxon>Episquamata</taxon>
        <taxon>Toxicofera</taxon>
        <taxon>Serpentes</taxon>
        <taxon>Henophidia</taxon>
        <taxon>Pythonidae</taxon>
        <taxon>Python</taxon>
    </lineage>
</organism>
<dbReference type="GO" id="GO:0048476">
    <property type="term" value="C:Holliday junction resolvase complex"/>
    <property type="evidence" value="ECO:0007669"/>
    <property type="project" value="InterPro"/>
</dbReference>
<dbReference type="GO" id="GO:0005634">
    <property type="term" value="C:nucleus"/>
    <property type="evidence" value="ECO:0007669"/>
    <property type="project" value="UniProtKB-SubCell"/>
</dbReference>
<keyword evidence="10" id="KW-0255">Endonuclease</keyword>
<keyword evidence="10" id="KW-0378">Hydrolase</keyword>
<dbReference type="FunFam" id="1.10.150.670:FF:000002">
    <property type="entry name" value="Crossover junction endonuclease EME1"/>
    <property type="match status" value="1"/>
</dbReference>
<evidence type="ECO:0000313" key="9">
    <source>
        <dbReference type="Proteomes" id="UP000695026"/>
    </source>
</evidence>
<comment type="subcellular location">
    <subcellularLocation>
        <location evidence="1">Nucleus</location>
    </subcellularLocation>
</comment>
<feature type="domain" description="ERCC4" evidence="8">
    <location>
        <begin position="153"/>
        <end position="422"/>
    </location>
</feature>
<proteinExistence type="inferred from homology"/>
<evidence type="ECO:0000256" key="1">
    <source>
        <dbReference type="ARBA" id="ARBA00004123"/>
    </source>
</evidence>
<dbReference type="Proteomes" id="UP000695026">
    <property type="component" value="Unplaced"/>
</dbReference>
<feature type="region of interest" description="Disordered" evidence="7">
    <location>
        <begin position="77"/>
        <end position="116"/>
    </location>
</feature>
<gene>
    <name evidence="10" type="primary">EME2</name>
</gene>
<evidence type="ECO:0000256" key="6">
    <source>
        <dbReference type="ARBA" id="ARBA00023242"/>
    </source>
</evidence>
<evidence type="ECO:0000256" key="4">
    <source>
        <dbReference type="ARBA" id="ARBA00023172"/>
    </source>
</evidence>
<dbReference type="KEGG" id="pbi:103063955"/>
<dbReference type="OMA" id="VWAAGEQ"/>
<dbReference type="GO" id="GO:0031573">
    <property type="term" value="P:mitotic intra-S DNA damage checkpoint signaling"/>
    <property type="evidence" value="ECO:0007669"/>
    <property type="project" value="TreeGrafter"/>
</dbReference>
<evidence type="ECO:0000259" key="8">
    <source>
        <dbReference type="SMART" id="SM00891"/>
    </source>
</evidence>
<dbReference type="Gene3D" id="1.10.150.670">
    <property type="entry name" value="Crossover junction endonuclease EME1, DNA-binding domain"/>
    <property type="match status" value="1"/>
</dbReference>
<dbReference type="CTD" id="197342"/>
<evidence type="ECO:0000256" key="2">
    <source>
        <dbReference type="ARBA" id="ARBA00005313"/>
    </source>
</evidence>